<evidence type="ECO:0000256" key="1">
    <source>
        <dbReference type="SAM" id="MobiDB-lite"/>
    </source>
</evidence>
<accession>A0A811YC18</accession>
<organism evidence="2 3">
    <name type="scientific">Nyctereutes procyonoides</name>
    <name type="common">Raccoon dog</name>
    <name type="synonym">Canis procyonoides</name>
    <dbReference type="NCBI Taxonomy" id="34880"/>
    <lineage>
        <taxon>Eukaryota</taxon>
        <taxon>Metazoa</taxon>
        <taxon>Chordata</taxon>
        <taxon>Craniata</taxon>
        <taxon>Vertebrata</taxon>
        <taxon>Euteleostomi</taxon>
        <taxon>Mammalia</taxon>
        <taxon>Eutheria</taxon>
        <taxon>Laurasiatheria</taxon>
        <taxon>Carnivora</taxon>
        <taxon>Caniformia</taxon>
        <taxon>Canidae</taxon>
        <taxon>Nyctereutes</taxon>
    </lineage>
</organism>
<evidence type="ECO:0000313" key="2">
    <source>
        <dbReference type="EMBL" id="CAD7673823.1"/>
    </source>
</evidence>
<feature type="region of interest" description="Disordered" evidence="1">
    <location>
        <begin position="1"/>
        <end position="28"/>
    </location>
</feature>
<gene>
    <name evidence="2" type="ORF">NYPRO_LOCUS6618</name>
</gene>
<feature type="compositionally biased region" description="Basic residues" evidence="1">
    <location>
        <begin position="82"/>
        <end position="103"/>
    </location>
</feature>
<comment type="caution">
    <text evidence="2">The sequence shown here is derived from an EMBL/GenBank/DDBJ whole genome shotgun (WGS) entry which is preliminary data.</text>
</comment>
<proteinExistence type="predicted"/>
<evidence type="ECO:0000313" key="3">
    <source>
        <dbReference type="Proteomes" id="UP000645828"/>
    </source>
</evidence>
<dbReference type="AlphaFoldDB" id="A0A811YC18"/>
<keyword evidence="3" id="KW-1185">Reference proteome</keyword>
<sequence>MAKIRDKERNLKAREKKTDVRDAEDALHNLDRKWICGRQIEIQRRSRSRSFDSNYRRSYSPRNSRPAGRPRRSRSHSDNDRFKHRNRSFSRSKSNSRSRSKSQPKKEMKAKSRSRSASHTKTRGTSKTDSKTHYKSGSRYEKESRKKEPPRSKSQSRSQSRSRSKSRSRSWTSPKWPLIVKTLIFLGMYHSFTHSLVYLNYQEYNVAMMLKKTLVSFPCTRQMVIIKMICC</sequence>
<feature type="compositionally biased region" description="Low complexity" evidence="1">
    <location>
        <begin position="56"/>
        <end position="67"/>
    </location>
</feature>
<feature type="region of interest" description="Disordered" evidence="1">
    <location>
        <begin position="42"/>
        <end position="171"/>
    </location>
</feature>
<reference evidence="2" key="1">
    <citation type="submission" date="2020-12" db="EMBL/GenBank/DDBJ databases">
        <authorList>
            <consortium name="Molecular Ecology Group"/>
        </authorList>
    </citation>
    <scope>NUCLEOTIDE SEQUENCE</scope>
    <source>
        <strain evidence="2">TBG_1078</strain>
    </source>
</reference>
<dbReference type="EMBL" id="CAJHUB010000672">
    <property type="protein sequence ID" value="CAD7673823.1"/>
    <property type="molecule type" value="Genomic_DNA"/>
</dbReference>
<feature type="compositionally biased region" description="Basic and acidic residues" evidence="1">
    <location>
        <begin position="126"/>
        <end position="151"/>
    </location>
</feature>
<protein>
    <submittedName>
        <fullName evidence="2">(raccoon dog) hypothetical protein</fullName>
    </submittedName>
</protein>
<feature type="compositionally biased region" description="Basic residues" evidence="1">
    <location>
        <begin position="111"/>
        <end position="124"/>
    </location>
</feature>
<dbReference type="Proteomes" id="UP000645828">
    <property type="component" value="Unassembled WGS sequence"/>
</dbReference>
<name>A0A811YC18_NYCPR</name>